<name>A0A0C3CWF4_OIDMZ</name>
<organism evidence="1 2">
    <name type="scientific">Oidiodendron maius (strain Zn)</name>
    <dbReference type="NCBI Taxonomy" id="913774"/>
    <lineage>
        <taxon>Eukaryota</taxon>
        <taxon>Fungi</taxon>
        <taxon>Dikarya</taxon>
        <taxon>Ascomycota</taxon>
        <taxon>Pezizomycotina</taxon>
        <taxon>Leotiomycetes</taxon>
        <taxon>Leotiomycetes incertae sedis</taxon>
        <taxon>Myxotrichaceae</taxon>
        <taxon>Oidiodendron</taxon>
    </lineage>
</organism>
<dbReference type="OrthoDB" id="3559818at2759"/>
<proteinExistence type="predicted"/>
<dbReference type="AlphaFoldDB" id="A0A0C3CWF4"/>
<sequence length="239" mass="27545">STDFADPKRVPGTDQNIYSRAPIAPEFHERYPQLVDFFKQAVDIHKVLKHHTSMINYELRLCGSTPLNAVASIIIFCTEAIFKPLRSLLSSRHIRRQYQVESIYTPNRFSFGPNKPRLQVPVNAIVPFKVVFWREQTTPTQRRSALEQVVARNQSVLTICGSLVRHGDRTSTLGILIDVDSKLYGLTVDHLFNKQKEEQQPMFIKEPDFLIDESDTEENQAVESWIDDVAYEDLDNNLR</sequence>
<accession>A0A0C3CWF4</accession>
<dbReference type="HOGENOM" id="CLU_1163537_0_0_1"/>
<reference evidence="2" key="2">
    <citation type="submission" date="2015-01" db="EMBL/GenBank/DDBJ databases">
        <title>Evolutionary Origins and Diversification of the Mycorrhizal Mutualists.</title>
        <authorList>
            <consortium name="DOE Joint Genome Institute"/>
            <consortium name="Mycorrhizal Genomics Consortium"/>
            <person name="Kohler A."/>
            <person name="Kuo A."/>
            <person name="Nagy L.G."/>
            <person name="Floudas D."/>
            <person name="Copeland A."/>
            <person name="Barry K.W."/>
            <person name="Cichocki N."/>
            <person name="Veneault-Fourrey C."/>
            <person name="LaButti K."/>
            <person name="Lindquist E.A."/>
            <person name="Lipzen A."/>
            <person name="Lundell T."/>
            <person name="Morin E."/>
            <person name="Murat C."/>
            <person name="Riley R."/>
            <person name="Ohm R."/>
            <person name="Sun H."/>
            <person name="Tunlid A."/>
            <person name="Henrissat B."/>
            <person name="Grigoriev I.V."/>
            <person name="Hibbett D.S."/>
            <person name="Martin F."/>
        </authorList>
    </citation>
    <scope>NUCLEOTIDE SEQUENCE [LARGE SCALE GENOMIC DNA]</scope>
    <source>
        <strain evidence="2">Zn</strain>
    </source>
</reference>
<dbReference type="InParanoid" id="A0A0C3CWF4"/>
<keyword evidence="2" id="KW-1185">Reference proteome</keyword>
<evidence type="ECO:0000313" key="2">
    <source>
        <dbReference type="Proteomes" id="UP000054321"/>
    </source>
</evidence>
<protein>
    <submittedName>
        <fullName evidence="1">Uncharacterized protein</fullName>
    </submittedName>
</protein>
<dbReference type="STRING" id="913774.A0A0C3CWF4"/>
<reference evidence="1 2" key="1">
    <citation type="submission" date="2014-04" db="EMBL/GenBank/DDBJ databases">
        <authorList>
            <consortium name="DOE Joint Genome Institute"/>
            <person name="Kuo A."/>
            <person name="Martino E."/>
            <person name="Perotto S."/>
            <person name="Kohler A."/>
            <person name="Nagy L.G."/>
            <person name="Floudas D."/>
            <person name="Copeland A."/>
            <person name="Barry K.W."/>
            <person name="Cichocki N."/>
            <person name="Veneault-Fourrey C."/>
            <person name="LaButti K."/>
            <person name="Lindquist E.A."/>
            <person name="Lipzen A."/>
            <person name="Lundell T."/>
            <person name="Morin E."/>
            <person name="Murat C."/>
            <person name="Sun H."/>
            <person name="Tunlid A."/>
            <person name="Henrissat B."/>
            <person name="Grigoriev I.V."/>
            <person name="Hibbett D.S."/>
            <person name="Martin F."/>
            <person name="Nordberg H.P."/>
            <person name="Cantor M.N."/>
            <person name="Hua S.X."/>
        </authorList>
    </citation>
    <scope>NUCLEOTIDE SEQUENCE [LARGE SCALE GENOMIC DNA]</scope>
    <source>
        <strain evidence="1 2">Zn</strain>
    </source>
</reference>
<evidence type="ECO:0000313" key="1">
    <source>
        <dbReference type="EMBL" id="KIN03324.1"/>
    </source>
</evidence>
<feature type="non-terminal residue" evidence="1">
    <location>
        <position position="1"/>
    </location>
</feature>
<gene>
    <name evidence="1" type="ORF">OIDMADRAFT_90744</name>
</gene>
<feature type="non-terminal residue" evidence="1">
    <location>
        <position position="239"/>
    </location>
</feature>
<dbReference type="Proteomes" id="UP000054321">
    <property type="component" value="Unassembled WGS sequence"/>
</dbReference>
<dbReference type="EMBL" id="KN832873">
    <property type="protein sequence ID" value="KIN03324.1"/>
    <property type="molecule type" value="Genomic_DNA"/>
</dbReference>